<sequence length="102" mass="11189">MAEWKGGGTGRSGRRGNCGLDMMHERIKTTTTKTPTELLLECAFVPFPGIVDRSEFTLAVARSPRFMLPTRALNTIDFPGVTGMVHTAHCTCCSRACVMWPV</sequence>
<evidence type="ECO:0000313" key="1">
    <source>
        <dbReference type="EMBL" id="CDQ07521.1"/>
    </source>
</evidence>
<feature type="non-terminal residue" evidence="1">
    <location>
        <position position="102"/>
    </location>
</feature>
<reference evidence="1" key="2">
    <citation type="submission" date="2012-12" db="EMBL/GenBank/DDBJ databases">
        <authorList>
            <person name="Gao Y.W."/>
            <person name="Fan S.T."/>
            <person name="Sun H.T."/>
            <person name="Wang Z."/>
            <person name="Gao X.L."/>
            <person name="Li Y.G."/>
            <person name="Wang T.C."/>
            <person name="Zhang K."/>
            <person name="Xu W.W."/>
            <person name="Yu Z.J."/>
            <person name="Xia X.Z."/>
        </authorList>
    </citation>
    <scope>NUCLEOTIDE SEQUENCE</scope>
    <source>
        <strain evidence="1">FR3</strain>
    </source>
</reference>
<gene>
    <name evidence="1" type="primary">Bm11820</name>
    <name evidence="1" type="ORF">BM_Bm11820</name>
</gene>
<name>A0A0J9YDL7_BRUMA</name>
<dbReference type="AlphaFoldDB" id="A0A0J9YDL7"/>
<protein>
    <submittedName>
        <fullName evidence="1">Bm11820</fullName>
    </submittedName>
</protein>
<organism evidence="1">
    <name type="scientific">Brugia malayi</name>
    <name type="common">Filarial nematode worm</name>
    <dbReference type="NCBI Taxonomy" id="6279"/>
    <lineage>
        <taxon>Eukaryota</taxon>
        <taxon>Metazoa</taxon>
        <taxon>Ecdysozoa</taxon>
        <taxon>Nematoda</taxon>
        <taxon>Chromadorea</taxon>
        <taxon>Rhabditida</taxon>
        <taxon>Spirurina</taxon>
        <taxon>Spiruromorpha</taxon>
        <taxon>Filarioidea</taxon>
        <taxon>Onchocercidae</taxon>
        <taxon>Brugia</taxon>
    </lineage>
</organism>
<accession>A0A0J9YDL7</accession>
<reference evidence="1" key="1">
    <citation type="journal article" date="2007" name="Science">
        <title>Draft genome of the filarial nematode parasite Brugia malayi.</title>
        <authorList>
            <person name="Ghedin E."/>
            <person name="Wang S."/>
            <person name="Spiro D."/>
            <person name="Caler E."/>
            <person name="Zhao Q."/>
            <person name="Crabtree J."/>
            <person name="Allen J.E."/>
            <person name="Delcher A.L."/>
            <person name="Guiliano D.B."/>
            <person name="Miranda-Saavedra D."/>
            <person name="Angiuoli S.V."/>
            <person name="Creasy T."/>
            <person name="Amedeo P."/>
            <person name="Haas B."/>
            <person name="El-Sayed N.M."/>
            <person name="Wortman J.R."/>
            <person name="Feldblyum T."/>
            <person name="Tallon L."/>
            <person name="Schatz M."/>
            <person name="Shumway M."/>
            <person name="Koo H."/>
            <person name="Salzberg S.L."/>
            <person name="Schobel S."/>
            <person name="Pertea M."/>
            <person name="Pop M."/>
            <person name="White O."/>
            <person name="Barton G.J."/>
            <person name="Carlow C.K."/>
            <person name="Crawford M.J."/>
            <person name="Daub J."/>
            <person name="Dimmic M.W."/>
            <person name="Estes C.F."/>
            <person name="Foster J.M."/>
            <person name="Ganatra M."/>
            <person name="Gregory W.F."/>
            <person name="Johnson N.M."/>
            <person name="Jin J."/>
            <person name="Komuniecki R."/>
            <person name="Korf I."/>
            <person name="Kumar S."/>
            <person name="Laney S."/>
            <person name="Li B.W."/>
            <person name="Li W."/>
            <person name="Lindblom T.H."/>
            <person name="Lustigman S."/>
            <person name="Ma D."/>
            <person name="Maina C.V."/>
            <person name="Martin D.M."/>
            <person name="McCarter J.P."/>
            <person name="McReynolds L."/>
            <person name="Mitreva M."/>
            <person name="Nutman T.B."/>
            <person name="Parkinson J."/>
            <person name="Peregrin-Alvarez J.M."/>
            <person name="Poole C."/>
            <person name="Ren Q."/>
            <person name="Saunders L."/>
            <person name="Sluder A.E."/>
            <person name="Smith K."/>
            <person name="Stanke M."/>
            <person name="Unnasch T.R."/>
            <person name="Ware J."/>
            <person name="Wei A.D."/>
            <person name="Weil G."/>
            <person name="Williams D.J."/>
            <person name="Zhang Y."/>
            <person name="Williams S.A."/>
            <person name="Fraser-Liggett C."/>
            <person name="Slatko B."/>
            <person name="Blaxter M.L."/>
            <person name="Scott A.L."/>
        </authorList>
    </citation>
    <scope>NUCLEOTIDE SEQUENCE</scope>
    <source>
        <strain evidence="1">FR3</strain>
    </source>
</reference>
<proteinExistence type="predicted"/>
<dbReference type="EMBL" id="LN860480">
    <property type="protein sequence ID" value="CDQ07521.1"/>
    <property type="molecule type" value="Genomic_DNA"/>
</dbReference>